<dbReference type="InterPro" id="IPR035992">
    <property type="entry name" value="Ricin_B-like_lectins"/>
</dbReference>
<dbReference type="SMART" id="SM00458">
    <property type="entry name" value="RICIN"/>
    <property type="match status" value="1"/>
</dbReference>
<dbReference type="InterPro" id="IPR000772">
    <property type="entry name" value="Ricin_B_lectin"/>
</dbReference>
<feature type="signal peptide" evidence="1">
    <location>
        <begin position="1"/>
        <end position="22"/>
    </location>
</feature>
<reference evidence="3 4" key="1">
    <citation type="submission" date="2020-03" db="EMBL/GenBank/DDBJ databases">
        <authorList>
            <person name="Lai Q."/>
        </authorList>
    </citation>
    <scope>NUCLEOTIDE SEQUENCE [LARGE SCALE GENOMIC DNA]</scope>
    <source>
        <strain evidence="3 4">CCUG 25036</strain>
    </source>
</reference>
<protein>
    <submittedName>
        <fullName evidence="3">Ricin-type beta-trefoil lectin domain protein</fullName>
    </submittedName>
</protein>
<comment type="caution">
    <text evidence="3">The sequence shown here is derived from an EMBL/GenBank/DDBJ whole genome shotgun (WGS) entry which is preliminary data.</text>
</comment>
<evidence type="ECO:0000313" key="4">
    <source>
        <dbReference type="Proteomes" id="UP000490980"/>
    </source>
</evidence>
<evidence type="ECO:0000313" key="3">
    <source>
        <dbReference type="EMBL" id="NII05186.1"/>
    </source>
</evidence>
<proteinExistence type="predicted"/>
<dbReference type="EMBL" id="JAARLZ010000001">
    <property type="protein sequence ID" value="NII05186.1"/>
    <property type="molecule type" value="Genomic_DNA"/>
</dbReference>
<evidence type="ECO:0000259" key="2">
    <source>
        <dbReference type="SMART" id="SM00458"/>
    </source>
</evidence>
<feature type="chain" id="PRO_5031440928" evidence="1">
    <location>
        <begin position="23"/>
        <end position="634"/>
    </location>
</feature>
<dbReference type="Gene3D" id="2.70.240.20">
    <property type="entry name" value="Leukocidin/Hemolysin toxin, cytolysin domain"/>
    <property type="match status" value="1"/>
</dbReference>
<gene>
    <name evidence="3" type="ORF">HBF25_02155</name>
</gene>
<dbReference type="RefSeq" id="WP_166946110.1">
    <property type="nucleotide sequence ID" value="NZ_JAARLZ010000001.1"/>
</dbReference>
<keyword evidence="1" id="KW-0732">Signal</keyword>
<dbReference type="Proteomes" id="UP000490980">
    <property type="component" value="Unassembled WGS sequence"/>
</dbReference>
<accession>A0A7X5U761</accession>
<evidence type="ECO:0000256" key="1">
    <source>
        <dbReference type="SAM" id="SignalP"/>
    </source>
</evidence>
<organism evidence="3 4">
    <name type="scientific">Luteibacter anthropi</name>
    <dbReference type="NCBI Taxonomy" id="564369"/>
    <lineage>
        <taxon>Bacteria</taxon>
        <taxon>Pseudomonadati</taxon>
        <taxon>Pseudomonadota</taxon>
        <taxon>Gammaproteobacteria</taxon>
        <taxon>Lysobacterales</taxon>
        <taxon>Rhodanobacteraceae</taxon>
        <taxon>Luteibacter</taxon>
    </lineage>
</organism>
<dbReference type="PROSITE" id="PS50231">
    <property type="entry name" value="RICIN_B_LECTIN"/>
    <property type="match status" value="1"/>
</dbReference>
<feature type="domain" description="Ricin B lectin" evidence="2">
    <location>
        <begin position="456"/>
        <end position="569"/>
    </location>
</feature>
<dbReference type="AlphaFoldDB" id="A0A7X5U761"/>
<keyword evidence="3" id="KW-0430">Lectin</keyword>
<dbReference type="Pfam" id="PF00652">
    <property type="entry name" value="Ricin_B_lectin"/>
    <property type="match status" value="1"/>
</dbReference>
<sequence length="634" mass="69830">MKHRYLTLAVSVALLHAATCSASSVVIPLSPLPHAEMAAALVPGATPDTADTRITRAFDGRVAWIHEHDLDDPAVRRHAHAALDAGLFVLVTATGAHRSNGSNIFGIEATSQRTVYHRQAGGKLEAASVADTLMPSEASTLIADWIDQRTVRPAITSRCARLMNGPGAQSTYHPRKEFSKTEFFSNGRSIEYDVAVVRQIRAGNDNKVISIKTTTINRPTSNGAWNGQPNVDRGRLLIIPQKYVVLTSVQPVGDTADIQLDQAQPMGRGPSSEQITYETEVQTQAGSNTTGKIVDFLSGFVDGPKGALAKLPVLFSTPSDQRTERKSSTTTLTDYGVELTKLKAPNGAEQAMWIYELDRSIQLDNSRFEDGEDGQYKNYSMKKSTPMMRAATLTTLSTWNVPGHWRGSVDLTTRATIQNIQFRDPKLGAPIFSADKRDDIHVTYRVDLDSPLLARQPVVRLQSRAMDGFCLAQPDASSSRIDLAECDAGESGPEQQWMLDEERRYRNRASNHCLTVNRQTGDITATTCKSGLNQQWTWAADRIVAGINGGNSERLHVLHGEPSGRFIESAHDLVEFNPRHELLKPWSNYPEAPRAGSLIPNPDGKSDPVPPYYLQFKRVSDGERWIIKPVMNEL</sequence>
<dbReference type="SUPFAM" id="SSF50370">
    <property type="entry name" value="Ricin B-like lectins"/>
    <property type="match status" value="1"/>
</dbReference>
<keyword evidence="4" id="KW-1185">Reference proteome</keyword>
<dbReference type="GO" id="GO:0030246">
    <property type="term" value="F:carbohydrate binding"/>
    <property type="evidence" value="ECO:0007669"/>
    <property type="project" value="UniProtKB-KW"/>
</dbReference>
<name>A0A7X5U761_9GAMM</name>